<feature type="transmembrane region" description="Helical" evidence="1">
    <location>
        <begin position="241"/>
        <end position="267"/>
    </location>
</feature>
<keyword evidence="1" id="KW-0472">Membrane</keyword>
<feature type="transmembrane region" description="Helical" evidence="1">
    <location>
        <begin position="319"/>
        <end position="336"/>
    </location>
</feature>
<dbReference type="EMBL" id="JBBHLI010000001">
    <property type="protein sequence ID" value="MEK9499508.1"/>
    <property type="molecule type" value="Genomic_DNA"/>
</dbReference>
<keyword evidence="1" id="KW-0812">Transmembrane</keyword>
<proteinExistence type="predicted"/>
<feature type="transmembrane region" description="Helical" evidence="1">
    <location>
        <begin position="61"/>
        <end position="77"/>
    </location>
</feature>
<feature type="transmembrane region" description="Helical" evidence="1">
    <location>
        <begin position="83"/>
        <end position="100"/>
    </location>
</feature>
<comment type="caution">
    <text evidence="2">The sequence shown here is derived from an EMBL/GenBank/DDBJ whole genome shotgun (WGS) entry which is preliminary data.</text>
</comment>
<keyword evidence="3" id="KW-1185">Reference proteome</keyword>
<feature type="transmembrane region" description="Helical" evidence="1">
    <location>
        <begin position="198"/>
        <end position="220"/>
    </location>
</feature>
<feature type="transmembrane region" description="Helical" evidence="1">
    <location>
        <begin position="37"/>
        <end position="54"/>
    </location>
</feature>
<dbReference type="Proteomes" id="UP001484239">
    <property type="component" value="Unassembled WGS sequence"/>
</dbReference>
<feature type="transmembrane region" description="Helical" evidence="1">
    <location>
        <begin position="157"/>
        <end position="178"/>
    </location>
</feature>
<dbReference type="InterPro" id="IPR025291">
    <property type="entry name" value="DUF4153"/>
</dbReference>
<protein>
    <submittedName>
        <fullName evidence="2">DUF4173 domain-containing protein</fullName>
    </submittedName>
</protein>
<feature type="transmembrane region" description="Helical" evidence="1">
    <location>
        <begin position="384"/>
        <end position="402"/>
    </location>
</feature>
<accession>A0ABU9E5W2</accession>
<reference evidence="2 3" key="1">
    <citation type="submission" date="2024-02" db="EMBL/GenBank/DDBJ databases">
        <title>A novel Gemmatimonadota bacterium.</title>
        <authorList>
            <person name="Du Z.-J."/>
            <person name="Ye Y.-Q."/>
        </authorList>
    </citation>
    <scope>NUCLEOTIDE SEQUENCE [LARGE SCALE GENOMIC DNA]</scope>
    <source>
        <strain evidence="2 3">DH-20</strain>
    </source>
</reference>
<feature type="transmembrane region" description="Helical" evidence="1">
    <location>
        <begin position="287"/>
        <end position="307"/>
    </location>
</feature>
<dbReference type="Pfam" id="PF13687">
    <property type="entry name" value="DUF4153"/>
    <property type="match status" value="1"/>
</dbReference>
<organism evidence="2 3">
    <name type="scientific">Gaopeijia maritima</name>
    <dbReference type="NCBI Taxonomy" id="3119007"/>
    <lineage>
        <taxon>Bacteria</taxon>
        <taxon>Pseudomonadati</taxon>
        <taxon>Gemmatimonadota</taxon>
        <taxon>Longimicrobiia</taxon>
        <taxon>Gaopeijiales</taxon>
        <taxon>Gaopeijiaceae</taxon>
        <taxon>Gaopeijia</taxon>
    </lineage>
</organism>
<name>A0ABU9E5W2_9BACT</name>
<evidence type="ECO:0000313" key="3">
    <source>
        <dbReference type="Proteomes" id="UP001484239"/>
    </source>
</evidence>
<gene>
    <name evidence="2" type="ORF">WI372_00760</name>
</gene>
<evidence type="ECO:0000256" key="1">
    <source>
        <dbReference type="SAM" id="Phobius"/>
    </source>
</evidence>
<keyword evidence="1" id="KW-1133">Transmembrane helix</keyword>
<dbReference type="RefSeq" id="WP_405276267.1">
    <property type="nucleotide sequence ID" value="NZ_JBBHLI010000001.1"/>
</dbReference>
<feature type="transmembrane region" description="Helical" evidence="1">
    <location>
        <begin position="356"/>
        <end position="377"/>
    </location>
</feature>
<sequence length="501" mass="52851">MTSRIDRSTLIGAAAFVGLSTDLLFNGSDGPGLNAPLFFASVAIGVLVVTRSAGHRPRREALAWMAAGVLLAFSFAFRAAPPLLFSAFVTAAAAFAFAAYRGGANWHARGTVSDFAEAVPASALHCLFGPFRLVVAAFSEPSDPDDAEERTGVPVAAVVRGLLIALPLLVVFGALFASADRFFADAVGTMLGRAAEEWAGHLIVVLIFSWLAAGFLLGFLDGTRVRERLPLPSSRPTLGPVEVGIALGAVNLLFAAFVLVQFRYLFGGATLVESTPGLTYADHAREGFGQLAFAAALVLPLLLAADWLFRPGTDGPRRLVPALGWTLLGLLGVVVASAVQRVRVYQDAYGLTESRFYALVFLGWIALAALWLGLTVLRGRRERFAPVALLSVVAMVGGLQIANPDARIASYNLSRTGIEVDGAFLASLSADAVPTLIERLPAAPLEAQCTIARRLLDRWLDREPLDGRSWNASVARARRAVAGASAALQSATAAGACDAQR</sequence>
<evidence type="ECO:0000313" key="2">
    <source>
        <dbReference type="EMBL" id="MEK9499508.1"/>
    </source>
</evidence>